<keyword evidence="2" id="KW-1185">Reference proteome</keyword>
<name>A0A0C9UTP3_SPHS4</name>
<dbReference type="InterPro" id="IPR012349">
    <property type="entry name" value="Split_barrel_FMN-bd"/>
</dbReference>
<dbReference type="Gene3D" id="3.40.190.10">
    <property type="entry name" value="Periplasmic binding protein-like II"/>
    <property type="match status" value="1"/>
</dbReference>
<dbReference type="Gene3D" id="2.30.110.10">
    <property type="entry name" value="Electron Transport, Fmn-binding Protein, Chain A"/>
    <property type="match status" value="1"/>
</dbReference>
<evidence type="ECO:0000313" key="2">
    <source>
        <dbReference type="Proteomes" id="UP000054279"/>
    </source>
</evidence>
<dbReference type="AlphaFoldDB" id="A0A0C9UTP3"/>
<dbReference type="SUPFAM" id="SSF50475">
    <property type="entry name" value="FMN-binding split barrel"/>
    <property type="match status" value="1"/>
</dbReference>
<sequence>MTKALQISKQYLRFPLQALSAAAVLKEYTLTDRGTWLSSPKNVVSQLEIYKQGGDMDPNDRLLNPAHVLLGKASQNAAISKLFMQRVVDPSGGQKVMENFRKNGEVLYSKAPEKLKAEIFADIVDRAVPGRWEYARKPTAAELRGSAVIRILIDSASAKVPTGPPVDNKQDLANAELTGKVWTGLIPISKVIGTPQLTEYSKASLPEDVLQL</sequence>
<dbReference type="EMBL" id="KN837300">
    <property type="protein sequence ID" value="KIJ28686.1"/>
    <property type="molecule type" value="Genomic_DNA"/>
</dbReference>
<gene>
    <name evidence="1" type="ORF">M422DRAFT_269986</name>
</gene>
<organism evidence="1 2">
    <name type="scientific">Sphaerobolus stellatus (strain SS14)</name>
    <dbReference type="NCBI Taxonomy" id="990650"/>
    <lineage>
        <taxon>Eukaryota</taxon>
        <taxon>Fungi</taxon>
        <taxon>Dikarya</taxon>
        <taxon>Basidiomycota</taxon>
        <taxon>Agaricomycotina</taxon>
        <taxon>Agaricomycetes</taxon>
        <taxon>Phallomycetidae</taxon>
        <taxon>Geastrales</taxon>
        <taxon>Sphaerobolaceae</taxon>
        <taxon>Sphaerobolus</taxon>
    </lineage>
</organism>
<dbReference type="HOGENOM" id="CLU_1300372_0_0_1"/>
<dbReference type="InterPro" id="IPR052738">
    <property type="entry name" value="ABC-Tungstate_binding"/>
</dbReference>
<accession>A0A0C9UTP3</accession>
<dbReference type="Proteomes" id="UP000054279">
    <property type="component" value="Unassembled WGS sequence"/>
</dbReference>
<evidence type="ECO:0000313" key="1">
    <source>
        <dbReference type="EMBL" id="KIJ28686.1"/>
    </source>
</evidence>
<dbReference type="PANTHER" id="PTHR37945">
    <property type="entry name" value="EXTRACELLULAR TUNGSTATE BINDING PROTEIN"/>
    <property type="match status" value="1"/>
</dbReference>
<reference evidence="1 2" key="1">
    <citation type="submission" date="2014-06" db="EMBL/GenBank/DDBJ databases">
        <title>Evolutionary Origins and Diversification of the Mycorrhizal Mutualists.</title>
        <authorList>
            <consortium name="DOE Joint Genome Institute"/>
            <consortium name="Mycorrhizal Genomics Consortium"/>
            <person name="Kohler A."/>
            <person name="Kuo A."/>
            <person name="Nagy L.G."/>
            <person name="Floudas D."/>
            <person name="Copeland A."/>
            <person name="Barry K.W."/>
            <person name="Cichocki N."/>
            <person name="Veneault-Fourrey C."/>
            <person name="LaButti K."/>
            <person name="Lindquist E.A."/>
            <person name="Lipzen A."/>
            <person name="Lundell T."/>
            <person name="Morin E."/>
            <person name="Murat C."/>
            <person name="Riley R."/>
            <person name="Ohm R."/>
            <person name="Sun H."/>
            <person name="Tunlid A."/>
            <person name="Henrissat B."/>
            <person name="Grigoriev I.V."/>
            <person name="Hibbett D.S."/>
            <person name="Martin F."/>
        </authorList>
    </citation>
    <scope>NUCLEOTIDE SEQUENCE [LARGE SCALE GENOMIC DNA]</scope>
    <source>
        <strain evidence="1 2">SS14</strain>
    </source>
</reference>
<dbReference type="OrthoDB" id="10260248at2759"/>
<dbReference type="PANTHER" id="PTHR37945:SF1">
    <property type="entry name" value="EXTRACELLULAR TUNGSTATE BINDING PROTEIN"/>
    <property type="match status" value="1"/>
</dbReference>
<proteinExistence type="predicted"/>
<protein>
    <submittedName>
        <fullName evidence="1">Uncharacterized protein</fullName>
    </submittedName>
</protein>